<comment type="caution">
    <text evidence="2">The sequence shown here is derived from an EMBL/GenBank/DDBJ whole genome shotgun (WGS) entry which is preliminary data.</text>
</comment>
<keyword evidence="2" id="KW-0489">Methyltransferase</keyword>
<dbReference type="PANTHER" id="PTHR43861:SF1">
    <property type="entry name" value="TRANS-ACONITATE 2-METHYLTRANSFERASE"/>
    <property type="match status" value="1"/>
</dbReference>
<dbReference type="InterPro" id="IPR029063">
    <property type="entry name" value="SAM-dependent_MTases_sf"/>
</dbReference>
<dbReference type="GO" id="GO:0032259">
    <property type="term" value="P:methylation"/>
    <property type="evidence" value="ECO:0007669"/>
    <property type="project" value="UniProtKB-KW"/>
</dbReference>
<gene>
    <name evidence="2" type="ORF">DLJ74_14065</name>
</gene>
<keyword evidence="3" id="KW-1185">Reference proteome</keyword>
<evidence type="ECO:0000313" key="3">
    <source>
        <dbReference type="Proteomes" id="UP000245624"/>
    </source>
</evidence>
<keyword evidence="2" id="KW-0830">Ubiquinone</keyword>
<organism evidence="2 3">
    <name type="scientific">Gracilibacillus dipsosauri</name>
    <dbReference type="NCBI Taxonomy" id="178340"/>
    <lineage>
        <taxon>Bacteria</taxon>
        <taxon>Bacillati</taxon>
        <taxon>Bacillota</taxon>
        <taxon>Bacilli</taxon>
        <taxon>Bacillales</taxon>
        <taxon>Bacillaceae</taxon>
        <taxon>Gracilibacillus</taxon>
    </lineage>
</organism>
<accession>A0A317KWN5</accession>
<dbReference type="RefSeq" id="WP_109984945.1">
    <property type="nucleotide sequence ID" value="NZ_QGTD01000013.1"/>
</dbReference>
<dbReference type="CDD" id="cd02440">
    <property type="entry name" value="AdoMet_MTases"/>
    <property type="match status" value="1"/>
</dbReference>
<dbReference type="PANTHER" id="PTHR43861">
    <property type="entry name" value="TRANS-ACONITATE 2-METHYLTRANSFERASE-RELATED"/>
    <property type="match status" value="1"/>
</dbReference>
<dbReference type="InterPro" id="IPR025714">
    <property type="entry name" value="Methyltranfer_dom"/>
</dbReference>
<reference evidence="2 3" key="1">
    <citation type="submission" date="2018-05" db="EMBL/GenBank/DDBJ databases">
        <title>Genomic analysis of Gracilibacillus dipsosauri DD1 reveals novel features of a salt-tolerant amylase.</title>
        <authorList>
            <person name="Deutch C.E."/>
            <person name="Yang S."/>
        </authorList>
    </citation>
    <scope>NUCLEOTIDE SEQUENCE [LARGE SCALE GENOMIC DNA]</scope>
    <source>
        <strain evidence="2 3">DD1</strain>
    </source>
</reference>
<feature type="domain" description="Methyltransferase" evidence="1">
    <location>
        <begin position="34"/>
        <end position="154"/>
    </location>
</feature>
<dbReference type="SUPFAM" id="SSF53335">
    <property type="entry name" value="S-adenosyl-L-methionine-dependent methyltransferases"/>
    <property type="match status" value="1"/>
</dbReference>
<dbReference type="Proteomes" id="UP000245624">
    <property type="component" value="Unassembled WGS sequence"/>
</dbReference>
<protein>
    <submittedName>
        <fullName evidence="2">Ubiquinone biosynthesis methyltransferase UbiE</fullName>
    </submittedName>
</protein>
<dbReference type="EMBL" id="QGTD01000013">
    <property type="protein sequence ID" value="PWU67584.1"/>
    <property type="molecule type" value="Genomic_DNA"/>
</dbReference>
<dbReference type="OrthoDB" id="9797252at2"/>
<keyword evidence="2" id="KW-0808">Transferase</keyword>
<dbReference type="AlphaFoldDB" id="A0A317KWN5"/>
<name>A0A317KWN5_9BACI</name>
<proteinExistence type="predicted"/>
<evidence type="ECO:0000313" key="2">
    <source>
        <dbReference type="EMBL" id="PWU67584.1"/>
    </source>
</evidence>
<evidence type="ECO:0000259" key="1">
    <source>
        <dbReference type="Pfam" id="PF13847"/>
    </source>
</evidence>
<dbReference type="Gene3D" id="3.40.50.150">
    <property type="entry name" value="Vaccinia Virus protein VP39"/>
    <property type="match status" value="1"/>
</dbReference>
<dbReference type="Pfam" id="PF13847">
    <property type="entry name" value="Methyltransf_31"/>
    <property type="match status" value="1"/>
</dbReference>
<sequence>MNNLAKKRAELPKTTIIDNRKLSTSHQRLAEILQEGMAVLDVGCGTGAITRGIAETVGEKGKVIGIDNNEDMIRKANEKHSLPNLSFEVADIYALPFDSEFDIVTSARVLQWLENPTRALSSMKNTVKLNGKVLVLDYNHKKIIWKPKIPKEMEAFYSSFLKWREDAGMVNTIADHLAYLFEKIGLDNIAIYPQHELVQKGEKTFESQINIWSEVAEIKGKQMVEDGYLTEEERVIAEKKYRSWTQNKGEYLSMYLLAVEGVRRN</sequence>
<dbReference type="GO" id="GO:0008168">
    <property type="term" value="F:methyltransferase activity"/>
    <property type="evidence" value="ECO:0007669"/>
    <property type="project" value="UniProtKB-KW"/>
</dbReference>